<dbReference type="EMBL" id="AKIJ01000001">
    <property type="protein sequence ID" value="KFG27409.1"/>
    <property type="molecule type" value="Genomic_DNA"/>
</dbReference>
<name>A0A086J5J1_NEMA1</name>
<evidence type="ECO:0000313" key="2">
    <source>
        <dbReference type="Proteomes" id="UP000054524"/>
    </source>
</evidence>
<dbReference type="GeneID" id="77675460"/>
<accession>A0A086J5J1</accession>
<dbReference type="Proteomes" id="UP000054524">
    <property type="component" value="Unassembled WGS sequence"/>
</dbReference>
<organism evidence="1 2">
    <name type="scientific">Nematocida ausubeli (strain ATCC PRA-371 / ERTm2)</name>
    <name type="common">Nematode killer fungus</name>
    <dbReference type="NCBI Taxonomy" id="1913371"/>
    <lineage>
        <taxon>Eukaryota</taxon>
        <taxon>Fungi</taxon>
        <taxon>Fungi incertae sedis</taxon>
        <taxon>Microsporidia</taxon>
        <taxon>Nematocida</taxon>
    </lineage>
</organism>
<dbReference type="RefSeq" id="XP_052905964.1">
    <property type="nucleotide sequence ID" value="XM_053048139.1"/>
</dbReference>
<protein>
    <submittedName>
        <fullName evidence="1">Uncharacterized protein</fullName>
    </submittedName>
</protein>
<evidence type="ECO:0000313" key="1">
    <source>
        <dbReference type="EMBL" id="KFG27409.1"/>
    </source>
</evidence>
<reference evidence="1 2" key="1">
    <citation type="journal article" date="2014" name="Genome Announc.">
        <title>Genome Sequence of the Microsporidian Species Nematocida sp1 Strain ERTm6 (ATCC PRA-372).</title>
        <authorList>
            <person name="Bakowski M.A."/>
            <person name="Priest M."/>
            <person name="Young S."/>
            <person name="Cuomo C.A."/>
            <person name="Troemel E.R."/>
        </authorList>
    </citation>
    <scope>NUCLEOTIDE SEQUENCE [LARGE SCALE GENOMIC DNA]</scope>
    <source>
        <strain evidence="1 2">ERTm6</strain>
    </source>
</reference>
<comment type="caution">
    <text evidence="1">The sequence shown here is derived from an EMBL/GenBank/DDBJ whole genome shotgun (WGS) entry which is preliminary data.</text>
</comment>
<gene>
    <name evidence="1" type="ORF">NESG_00487</name>
</gene>
<sequence length="548" mass="63313">MEVMMKKSLRKRITLVFLCSFLLCAVYVSGRILEEDIEQAADYWKRKVKLLKDTFERRDKFRALIKKEINQRKVHNILQEIEIDLAPGRESLKSMNKDLERISSLIKSIADISSSKSNKIPIDKRASQIEDNISSIDMLLSQLFFTFEIGCSILENIDRQFLEIIKMHYTENNKFASLESSPIWYLSKANKPVAIELIQYFFLINPKKMMDCKALEGMARDLHVRMPHISEMHFGQYVSLVRSLSVVYSNDILHAAGVGIDSLVHNSFFSLSAFKSQNSYAETYAHLLKLCKESSSIQIESKKINQKSILNMICLEYFLSGGLINHKRNTLLKVIETIVNSLHMIYLTDKGESNINRVKSSRDSLLSLFSMLWEVRDESFSNVSNISRACNEMEISPKAVRFIRNELIKCRWMYSLDFAVENTLQMKKYNIVFGKMISLSLIHPLWYACIESTTLKESIQRYNTDIYTSVLRMTRIQSANSDAVIYPSLIFNTEKGKMPDVMRSCIELWFTSDIKVVISEPACHSNVCRVVTRFVEFLSPGRTISFIF</sequence>
<dbReference type="AlphaFoldDB" id="A0A086J5J1"/>
<proteinExistence type="predicted"/>
<keyword evidence="2" id="KW-1185">Reference proteome</keyword>
<dbReference type="HOGENOM" id="CLU_500666_0_0_1"/>